<name>A0ABX2CYE6_9CYAN</name>
<sequence>MKIFPARIHILLASQAPVGLIIRRGPSKQVATMLWDRQCDRFQLGQWLKGRIYERRSDLSPDGKYLIYFAMNGRWQSEACGAWTAISQAPYLKAIAIFPKGIVGMGVVCGRAKPPTGSTTATTATRYCGILRQSVATPPTPQPAIMATTSVSASITLDFYAMVGNWSIAYSSANGKPNISLKNRSATVGYCAKSPMPRLMHRRGKAVIGMNIHWLTELPMPRSAIPNGSGPTSMANG</sequence>
<evidence type="ECO:0000313" key="1">
    <source>
        <dbReference type="EMBL" id="NQE35326.1"/>
    </source>
</evidence>
<keyword evidence="2" id="KW-1185">Reference proteome</keyword>
<organism evidence="1 2">
    <name type="scientific">Microcoleus asticus IPMA8</name>
    <dbReference type="NCBI Taxonomy" id="2563858"/>
    <lineage>
        <taxon>Bacteria</taxon>
        <taxon>Bacillati</taxon>
        <taxon>Cyanobacteriota</taxon>
        <taxon>Cyanophyceae</taxon>
        <taxon>Oscillatoriophycideae</taxon>
        <taxon>Oscillatoriales</taxon>
        <taxon>Microcoleaceae</taxon>
        <taxon>Microcoleus</taxon>
        <taxon>Microcoleus asticus</taxon>
    </lineage>
</organism>
<proteinExistence type="predicted"/>
<protein>
    <submittedName>
        <fullName evidence="1">Uncharacterized protein</fullName>
    </submittedName>
</protein>
<reference evidence="1 2" key="1">
    <citation type="journal article" date="2020" name="Sci. Rep.">
        <title>A novel cyanobacterial geosmin producer, revising GeoA distribution and dispersion patterns in Bacteria.</title>
        <authorList>
            <person name="Churro C."/>
            <person name="Semedo-Aguiar A.P."/>
            <person name="Silva A.D."/>
            <person name="Pereira-Leal J.B."/>
            <person name="Leite R.B."/>
        </authorList>
    </citation>
    <scope>NUCLEOTIDE SEQUENCE [LARGE SCALE GENOMIC DNA]</scope>
    <source>
        <strain evidence="1 2">IPMA8</strain>
    </source>
</reference>
<gene>
    <name evidence="1" type="ORF">E5S67_03056</name>
</gene>
<dbReference type="EMBL" id="SRRZ01000052">
    <property type="protein sequence ID" value="NQE35326.1"/>
    <property type="molecule type" value="Genomic_DNA"/>
</dbReference>
<accession>A0ABX2CYE6</accession>
<comment type="caution">
    <text evidence="1">The sequence shown here is derived from an EMBL/GenBank/DDBJ whole genome shotgun (WGS) entry which is preliminary data.</text>
</comment>
<evidence type="ECO:0000313" key="2">
    <source>
        <dbReference type="Proteomes" id="UP000702425"/>
    </source>
</evidence>
<dbReference type="Proteomes" id="UP000702425">
    <property type="component" value="Unassembled WGS sequence"/>
</dbReference>